<evidence type="ECO:0000313" key="2">
    <source>
        <dbReference type="EMBL" id="PHK99638.1"/>
    </source>
</evidence>
<dbReference type="CDD" id="cd04301">
    <property type="entry name" value="NAT_SF"/>
    <property type="match status" value="1"/>
</dbReference>
<dbReference type="EMBL" id="PDLO01000001">
    <property type="protein sequence ID" value="PHK99638.1"/>
    <property type="molecule type" value="Genomic_DNA"/>
</dbReference>
<reference evidence="2 3" key="1">
    <citation type="submission" date="2017-10" db="EMBL/GenBank/DDBJ databases">
        <title>The draft genome sequence of Lewinella marina KCTC 32374.</title>
        <authorList>
            <person name="Wang K."/>
        </authorList>
    </citation>
    <scope>NUCLEOTIDE SEQUENCE [LARGE SCALE GENOMIC DNA]</scope>
    <source>
        <strain evidence="2 3">MKG-38</strain>
    </source>
</reference>
<dbReference type="Pfam" id="PF13302">
    <property type="entry name" value="Acetyltransf_3"/>
    <property type="match status" value="1"/>
</dbReference>
<organism evidence="2 3">
    <name type="scientific">Neolewinella marina</name>
    <dbReference type="NCBI Taxonomy" id="438751"/>
    <lineage>
        <taxon>Bacteria</taxon>
        <taxon>Pseudomonadati</taxon>
        <taxon>Bacteroidota</taxon>
        <taxon>Saprospiria</taxon>
        <taxon>Saprospirales</taxon>
        <taxon>Lewinellaceae</taxon>
        <taxon>Neolewinella</taxon>
    </lineage>
</organism>
<name>A0A2G0CI60_9BACT</name>
<dbReference type="InterPro" id="IPR051531">
    <property type="entry name" value="N-acetyltransferase"/>
</dbReference>
<feature type="domain" description="N-acetyltransferase" evidence="1">
    <location>
        <begin position="10"/>
        <end position="155"/>
    </location>
</feature>
<proteinExistence type="predicted"/>
<dbReference type="InterPro" id="IPR000182">
    <property type="entry name" value="GNAT_dom"/>
</dbReference>
<dbReference type="Proteomes" id="UP000226437">
    <property type="component" value="Unassembled WGS sequence"/>
</dbReference>
<dbReference type="PANTHER" id="PTHR43792">
    <property type="entry name" value="GNAT FAMILY, PUTATIVE (AFU_ORTHOLOGUE AFUA_3G00765)-RELATED-RELATED"/>
    <property type="match status" value="1"/>
</dbReference>
<dbReference type="PROSITE" id="PS51186">
    <property type="entry name" value="GNAT"/>
    <property type="match status" value="1"/>
</dbReference>
<gene>
    <name evidence="2" type="ORF">CGL56_00900</name>
</gene>
<protein>
    <recommendedName>
        <fullName evidence="1">N-acetyltransferase domain-containing protein</fullName>
    </recommendedName>
</protein>
<dbReference type="Gene3D" id="3.40.630.30">
    <property type="match status" value="1"/>
</dbReference>
<evidence type="ECO:0000313" key="3">
    <source>
        <dbReference type="Proteomes" id="UP000226437"/>
    </source>
</evidence>
<dbReference type="OrthoDB" id="9811523at2"/>
<dbReference type="GO" id="GO:0016747">
    <property type="term" value="F:acyltransferase activity, transferring groups other than amino-acyl groups"/>
    <property type="evidence" value="ECO:0007669"/>
    <property type="project" value="InterPro"/>
</dbReference>
<comment type="caution">
    <text evidence="2">The sequence shown here is derived from an EMBL/GenBank/DDBJ whole genome shotgun (WGS) entry which is preliminary data.</text>
</comment>
<dbReference type="InterPro" id="IPR016181">
    <property type="entry name" value="Acyl_CoA_acyltransferase"/>
</dbReference>
<accession>A0A2G0CI60</accession>
<dbReference type="SUPFAM" id="SSF55729">
    <property type="entry name" value="Acyl-CoA N-acyltransferases (Nat)"/>
    <property type="match status" value="1"/>
</dbReference>
<dbReference type="AlphaFoldDB" id="A0A2G0CI60"/>
<sequence length="160" mass="17975">MIRLLQPPAPEFRQLVKARRYGNFKVAVDALPDWLILDQGLRGLINDHPLAYRYGVPFLIVYEAENAIVGNIGGKGWLPEEQEVELGYHTARAYRGRGIMTAAIAAVQELAREDGLGLLAHVEMENAGSRRVLIRNGFTREAIVELPDSLQLERWGWSPD</sequence>
<dbReference type="PANTHER" id="PTHR43792:SF13">
    <property type="entry name" value="ACETYLTRANSFERASE"/>
    <property type="match status" value="1"/>
</dbReference>
<dbReference type="RefSeq" id="WP_099104617.1">
    <property type="nucleotide sequence ID" value="NZ_JAATJF010000001.1"/>
</dbReference>
<evidence type="ECO:0000259" key="1">
    <source>
        <dbReference type="PROSITE" id="PS51186"/>
    </source>
</evidence>
<keyword evidence="3" id="KW-1185">Reference proteome</keyword>